<protein>
    <submittedName>
        <fullName evidence="10">Response regulator transcription factor</fullName>
    </submittedName>
</protein>
<evidence type="ECO:0000256" key="6">
    <source>
        <dbReference type="PROSITE-ProRule" id="PRU00169"/>
    </source>
</evidence>
<organism evidence="10 11">
    <name type="scientific">Aliikangiella maris</name>
    <dbReference type="NCBI Taxonomy" id="3162458"/>
    <lineage>
        <taxon>Bacteria</taxon>
        <taxon>Pseudomonadati</taxon>
        <taxon>Pseudomonadota</taxon>
        <taxon>Gammaproteobacteria</taxon>
        <taxon>Oceanospirillales</taxon>
        <taxon>Pleioneaceae</taxon>
        <taxon>Aliikangiella</taxon>
    </lineage>
</organism>
<feature type="modified residue" description="4-aspartylphosphate" evidence="6">
    <location>
        <position position="55"/>
    </location>
</feature>
<dbReference type="PANTHER" id="PTHR48111:SF1">
    <property type="entry name" value="TWO-COMPONENT RESPONSE REGULATOR ORR33"/>
    <property type="match status" value="1"/>
</dbReference>
<evidence type="ECO:0000259" key="8">
    <source>
        <dbReference type="PROSITE" id="PS50110"/>
    </source>
</evidence>
<dbReference type="Gene3D" id="6.10.250.690">
    <property type="match status" value="1"/>
</dbReference>
<dbReference type="InterPro" id="IPR011006">
    <property type="entry name" value="CheY-like_superfamily"/>
</dbReference>
<evidence type="ECO:0000313" key="10">
    <source>
        <dbReference type="EMBL" id="MET1253988.1"/>
    </source>
</evidence>
<keyword evidence="11" id="KW-1185">Reference proteome</keyword>
<dbReference type="Pfam" id="PF00486">
    <property type="entry name" value="Trans_reg_C"/>
    <property type="match status" value="1"/>
</dbReference>
<reference evidence="10 11" key="1">
    <citation type="submission" date="2024-06" db="EMBL/GenBank/DDBJ databases">
        <authorList>
            <person name="Li F."/>
        </authorList>
    </citation>
    <scope>NUCLEOTIDE SEQUENCE [LARGE SCALE GENOMIC DNA]</scope>
    <source>
        <strain evidence="10 11">GXAS 311</strain>
    </source>
</reference>
<dbReference type="InterPro" id="IPR016032">
    <property type="entry name" value="Sig_transdc_resp-reg_C-effctor"/>
</dbReference>
<dbReference type="RefSeq" id="WP_353873539.1">
    <property type="nucleotide sequence ID" value="NZ_JBEVCJ010000002.1"/>
</dbReference>
<evidence type="ECO:0000259" key="9">
    <source>
        <dbReference type="PROSITE" id="PS51755"/>
    </source>
</evidence>
<dbReference type="Gene3D" id="1.10.10.10">
    <property type="entry name" value="Winged helix-like DNA-binding domain superfamily/Winged helix DNA-binding domain"/>
    <property type="match status" value="1"/>
</dbReference>
<dbReference type="InterPro" id="IPR039420">
    <property type="entry name" value="WalR-like"/>
</dbReference>
<accession>A0ABV2BQH8</accession>
<evidence type="ECO:0000256" key="1">
    <source>
        <dbReference type="ARBA" id="ARBA00022553"/>
    </source>
</evidence>
<evidence type="ECO:0000256" key="5">
    <source>
        <dbReference type="ARBA" id="ARBA00023163"/>
    </source>
</evidence>
<dbReference type="PROSITE" id="PS50110">
    <property type="entry name" value="RESPONSE_REGULATORY"/>
    <property type="match status" value="1"/>
</dbReference>
<dbReference type="SMART" id="SM00862">
    <property type="entry name" value="Trans_reg_C"/>
    <property type="match status" value="1"/>
</dbReference>
<keyword evidence="1 6" id="KW-0597">Phosphoprotein</keyword>
<dbReference type="Proteomes" id="UP001548189">
    <property type="component" value="Unassembled WGS sequence"/>
</dbReference>
<keyword evidence="4 7" id="KW-0238">DNA-binding</keyword>
<feature type="domain" description="OmpR/PhoB-type" evidence="9">
    <location>
        <begin position="133"/>
        <end position="239"/>
    </location>
</feature>
<dbReference type="Pfam" id="PF00072">
    <property type="entry name" value="Response_reg"/>
    <property type="match status" value="1"/>
</dbReference>
<dbReference type="Gene3D" id="3.40.50.2300">
    <property type="match status" value="1"/>
</dbReference>
<proteinExistence type="predicted"/>
<dbReference type="PROSITE" id="PS51755">
    <property type="entry name" value="OMPR_PHOB"/>
    <property type="match status" value="1"/>
</dbReference>
<evidence type="ECO:0000256" key="2">
    <source>
        <dbReference type="ARBA" id="ARBA00023012"/>
    </source>
</evidence>
<dbReference type="InterPro" id="IPR001867">
    <property type="entry name" value="OmpR/PhoB-type_DNA-bd"/>
</dbReference>
<comment type="caution">
    <text evidence="10">The sequence shown here is derived from an EMBL/GenBank/DDBJ whole genome shotgun (WGS) entry which is preliminary data.</text>
</comment>
<dbReference type="SMART" id="SM00448">
    <property type="entry name" value="REC"/>
    <property type="match status" value="1"/>
</dbReference>
<dbReference type="PANTHER" id="PTHR48111">
    <property type="entry name" value="REGULATOR OF RPOS"/>
    <property type="match status" value="1"/>
</dbReference>
<keyword evidence="2" id="KW-0902">Two-component regulatory system</keyword>
<evidence type="ECO:0000256" key="3">
    <source>
        <dbReference type="ARBA" id="ARBA00023015"/>
    </source>
</evidence>
<name>A0ABV2BQH8_9GAMM</name>
<evidence type="ECO:0000256" key="4">
    <source>
        <dbReference type="ARBA" id="ARBA00023125"/>
    </source>
</evidence>
<keyword evidence="3" id="KW-0805">Transcription regulation</keyword>
<dbReference type="CDD" id="cd17574">
    <property type="entry name" value="REC_OmpR"/>
    <property type="match status" value="1"/>
</dbReference>
<feature type="DNA-binding region" description="OmpR/PhoB-type" evidence="7">
    <location>
        <begin position="133"/>
        <end position="239"/>
    </location>
</feature>
<dbReference type="InterPro" id="IPR001789">
    <property type="entry name" value="Sig_transdc_resp-reg_receiver"/>
</dbReference>
<dbReference type="SUPFAM" id="SSF46894">
    <property type="entry name" value="C-terminal effector domain of the bipartite response regulators"/>
    <property type="match status" value="1"/>
</dbReference>
<evidence type="ECO:0000313" key="11">
    <source>
        <dbReference type="Proteomes" id="UP001548189"/>
    </source>
</evidence>
<dbReference type="EMBL" id="JBEVCJ010000002">
    <property type="protein sequence ID" value="MET1253988.1"/>
    <property type="molecule type" value="Genomic_DNA"/>
</dbReference>
<dbReference type="InterPro" id="IPR036388">
    <property type="entry name" value="WH-like_DNA-bd_sf"/>
</dbReference>
<keyword evidence="5" id="KW-0804">Transcription</keyword>
<gene>
    <name evidence="10" type="ORF">ABVT43_02500</name>
</gene>
<feature type="domain" description="Response regulatory" evidence="8">
    <location>
        <begin position="6"/>
        <end position="120"/>
    </location>
</feature>
<dbReference type="SUPFAM" id="SSF52172">
    <property type="entry name" value="CheY-like"/>
    <property type="match status" value="1"/>
</dbReference>
<sequence length="246" mass="27630">MGQKQSILVVEDELAIRTGLIDVLVYHGYQVDFAEDGKQGLDKALNGQFDLIILDVMLPSMNGYDICREIRQHNKAQPIIMLTAKSSDEDIILGLTLGADDYVAKPFSITQLLLRIEAVLRRSGKVKQITPAGLVIQLDSQRHLDLQNLSVEINNGSGAQTVSFTKREMQVIEYLYHNATRPVSREELLEQVWGYDPQLAIETRTVDIHIAKIRRKIEPDSKTPQFLITVRGAGYKLIFQSVNSVA</sequence>
<evidence type="ECO:0000256" key="7">
    <source>
        <dbReference type="PROSITE-ProRule" id="PRU01091"/>
    </source>
</evidence>
<dbReference type="CDD" id="cd00383">
    <property type="entry name" value="trans_reg_C"/>
    <property type="match status" value="1"/>
</dbReference>